<comment type="caution">
    <text evidence="2">The sequence shown here is derived from an EMBL/GenBank/DDBJ whole genome shotgun (WGS) entry which is preliminary data.</text>
</comment>
<dbReference type="Gene3D" id="3.40.250.10">
    <property type="entry name" value="Rhodanese-like domain"/>
    <property type="match status" value="1"/>
</dbReference>
<dbReference type="RefSeq" id="WP_208059117.1">
    <property type="nucleotide sequence ID" value="NZ_JAGDYP010000007.1"/>
</dbReference>
<gene>
    <name evidence="2" type="ORF">J4N46_09640</name>
</gene>
<dbReference type="EMBL" id="JAGDYP010000007">
    <property type="protein sequence ID" value="MBO1884666.1"/>
    <property type="molecule type" value="Genomic_DNA"/>
</dbReference>
<dbReference type="InterPro" id="IPR011051">
    <property type="entry name" value="RmlC_Cupin_sf"/>
</dbReference>
<dbReference type="Gene3D" id="2.60.120.10">
    <property type="entry name" value="Jelly Rolls"/>
    <property type="match status" value="1"/>
</dbReference>
<dbReference type="CDD" id="cd00158">
    <property type="entry name" value="RHOD"/>
    <property type="match status" value="1"/>
</dbReference>
<evidence type="ECO:0000313" key="3">
    <source>
        <dbReference type="Proteomes" id="UP000681610"/>
    </source>
</evidence>
<dbReference type="InterPro" id="IPR001763">
    <property type="entry name" value="Rhodanese-like_dom"/>
</dbReference>
<dbReference type="SUPFAM" id="SSF52821">
    <property type="entry name" value="Rhodanese/Cell cycle control phosphatase"/>
    <property type="match status" value="1"/>
</dbReference>
<dbReference type="SUPFAM" id="SSF51182">
    <property type="entry name" value="RmlC-like cupins"/>
    <property type="match status" value="1"/>
</dbReference>
<dbReference type="InterPro" id="IPR050229">
    <property type="entry name" value="GlpE_sulfurtransferase"/>
</dbReference>
<dbReference type="PANTHER" id="PTHR43031:SF1">
    <property type="entry name" value="PYRIDINE NUCLEOTIDE-DISULPHIDE OXIDOREDUCTASE"/>
    <property type="match status" value="1"/>
</dbReference>
<dbReference type="Pfam" id="PF00581">
    <property type="entry name" value="Rhodanese"/>
    <property type="match status" value="1"/>
</dbReference>
<dbReference type="SMART" id="SM00450">
    <property type="entry name" value="RHOD"/>
    <property type="match status" value="1"/>
</dbReference>
<name>A0ABS3PZA8_9FLAO</name>
<accession>A0ABS3PZA8</accession>
<reference evidence="2 3" key="1">
    <citation type="submission" date="2021-03" db="EMBL/GenBank/DDBJ databases">
        <title>Isolation and description of Capnocytophaga bilenii sp. nov., a novel Capnocytophaga species, isolated from a gingivitis subject.</title>
        <authorList>
            <person name="Antezack A."/>
            <person name="Monnet-Corti V."/>
            <person name="La Scola B."/>
        </authorList>
    </citation>
    <scope>NUCLEOTIDE SEQUENCE [LARGE SCALE GENOMIC DNA]</scope>
    <source>
        <strain evidence="2 3">Marseille-Q4570</strain>
    </source>
</reference>
<feature type="domain" description="Rhodanese" evidence="1">
    <location>
        <begin position="27"/>
        <end position="93"/>
    </location>
</feature>
<sequence>MKYSITLLLLLLAIVGVKAQTLAERINAKNVTFVDVRTPEEFANGTVEGAINIPLEQLEKQLNQLKGKENIVLFCRRGIRAGKAQDILKKNGIAAVNGKTAAHIQSLQKVNLADELTFRNDRQTTYFVKDGKSIRQVAVALGEGAILKKHTTDVPATLIMVKGEVRFLINGEEIILKDLDTYQIPVEVEHEVIGVQKENIFIITKQLAD</sequence>
<organism evidence="2 3">
    <name type="scientific">Capnocytophaga bilenii</name>
    <dbReference type="NCBI Taxonomy" id="2819369"/>
    <lineage>
        <taxon>Bacteria</taxon>
        <taxon>Pseudomonadati</taxon>
        <taxon>Bacteroidota</taxon>
        <taxon>Flavobacteriia</taxon>
        <taxon>Flavobacteriales</taxon>
        <taxon>Flavobacteriaceae</taxon>
        <taxon>Capnocytophaga</taxon>
    </lineage>
</organism>
<protein>
    <submittedName>
        <fullName evidence="2">Rhodanese</fullName>
    </submittedName>
</protein>
<evidence type="ECO:0000313" key="2">
    <source>
        <dbReference type="EMBL" id="MBO1884666.1"/>
    </source>
</evidence>
<proteinExistence type="predicted"/>
<dbReference type="PANTHER" id="PTHR43031">
    <property type="entry name" value="FAD-DEPENDENT OXIDOREDUCTASE"/>
    <property type="match status" value="1"/>
</dbReference>
<dbReference type="InterPro" id="IPR014710">
    <property type="entry name" value="RmlC-like_jellyroll"/>
</dbReference>
<keyword evidence="3" id="KW-1185">Reference proteome</keyword>
<dbReference type="InterPro" id="IPR036873">
    <property type="entry name" value="Rhodanese-like_dom_sf"/>
</dbReference>
<dbReference type="Proteomes" id="UP000681610">
    <property type="component" value="Unassembled WGS sequence"/>
</dbReference>
<evidence type="ECO:0000259" key="1">
    <source>
        <dbReference type="PROSITE" id="PS50206"/>
    </source>
</evidence>
<dbReference type="PROSITE" id="PS50206">
    <property type="entry name" value="RHODANESE_3"/>
    <property type="match status" value="1"/>
</dbReference>